<feature type="region of interest" description="Disordered" evidence="1">
    <location>
        <begin position="635"/>
        <end position="658"/>
    </location>
</feature>
<feature type="transmembrane region" description="Helical" evidence="2">
    <location>
        <begin position="7"/>
        <end position="25"/>
    </location>
</feature>
<accession>A0ABR4BXC5</accession>
<name>A0ABR4BXC5_9HELO</name>
<feature type="compositionally biased region" description="Polar residues" evidence="1">
    <location>
        <begin position="939"/>
        <end position="972"/>
    </location>
</feature>
<proteinExistence type="predicted"/>
<feature type="region of interest" description="Disordered" evidence="1">
    <location>
        <begin position="920"/>
        <end position="972"/>
    </location>
</feature>
<dbReference type="EMBL" id="JAZHXI010000017">
    <property type="protein sequence ID" value="KAL2062324.1"/>
    <property type="molecule type" value="Genomic_DNA"/>
</dbReference>
<organism evidence="3 4">
    <name type="scientific">Oculimacula yallundae</name>
    <dbReference type="NCBI Taxonomy" id="86028"/>
    <lineage>
        <taxon>Eukaryota</taxon>
        <taxon>Fungi</taxon>
        <taxon>Dikarya</taxon>
        <taxon>Ascomycota</taxon>
        <taxon>Pezizomycotina</taxon>
        <taxon>Leotiomycetes</taxon>
        <taxon>Helotiales</taxon>
        <taxon>Ploettnerulaceae</taxon>
        <taxon>Oculimacula</taxon>
    </lineage>
</organism>
<feature type="compositionally biased region" description="Basic and acidic residues" evidence="1">
    <location>
        <begin position="531"/>
        <end position="543"/>
    </location>
</feature>
<feature type="compositionally biased region" description="Low complexity" evidence="1">
    <location>
        <begin position="417"/>
        <end position="429"/>
    </location>
</feature>
<keyword evidence="4" id="KW-1185">Reference proteome</keyword>
<evidence type="ECO:0000256" key="2">
    <source>
        <dbReference type="SAM" id="Phobius"/>
    </source>
</evidence>
<comment type="caution">
    <text evidence="3">The sequence shown here is derived from an EMBL/GenBank/DDBJ whole genome shotgun (WGS) entry which is preliminary data.</text>
</comment>
<keyword evidence="2" id="KW-1133">Transmembrane helix</keyword>
<gene>
    <name evidence="3" type="ORF">VTL71DRAFT_6590</name>
</gene>
<feature type="compositionally biased region" description="Polar residues" evidence="1">
    <location>
        <begin position="142"/>
        <end position="157"/>
    </location>
</feature>
<reference evidence="3 4" key="1">
    <citation type="journal article" date="2024" name="Commun. Biol.">
        <title>Comparative genomic analysis of thermophilic fungi reveals convergent evolutionary adaptations and gene losses.</title>
        <authorList>
            <person name="Steindorff A.S."/>
            <person name="Aguilar-Pontes M.V."/>
            <person name="Robinson A.J."/>
            <person name="Andreopoulos B."/>
            <person name="LaButti K."/>
            <person name="Kuo A."/>
            <person name="Mondo S."/>
            <person name="Riley R."/>
            <person name="Otillar R."/>
            <person name="Haridas S."/>
            <person name="Lipzen A."/>
            <person name="Grimwood J."/>
            <person name="Schmutz J."/>
            <person name="Clum A."/>
            <person name="Reid I.D."/>
            <person name="Moisan M.C."/>
            <person name="Butler G."/>
            <person name="Nguyen T.T.M."/>
            <person name="Dewar K."/>
            <person name="Conant G."/>
            <person name="Drula E."/>
            <person name="Henrissat B."/>
            <person name="Hansel C."/>
            <person name="Singer S."/>
            <person name="Hutchinson M.I."/>
            <person name="de Vries R.P."/>
            <person name="Natvig D.O."/>
            <person name="Powell A.J."/>
            <person name="Tsang A."/>
            <person name="Grigoriev I.V."/>
        </authorList>
    </citation>
    <scope>NUCLEOTIDE SEQUENCE [LARGE SCALE GENOMIC DNA]</scope>
    <source>
        <strain evidence="3 4">CBS 494.80</strain>
    </source>
</reference>
<evidence type="ECO:0000256" key="1">
    <source>
        <dbReference type="SAM" id="MobiDB-lite"/>
    </source>
</evidence>
<feature type="compositionally biased region" description="Basic and acidic residues" evidence="1">
    <location>
        <begin position="431"/>
        <end position="453"/>
    </location>
</feature>
<dbReference type="Proteomes" id="UP001595075">
    <property type="component" value="Unassembled WGS sequence"/>
</dbReference>
<evidence type="ECO:0000313" key="4">
    <source>
        <dbReference type="Proteomes" id="UP001595075"/>
    </source>
</evidence>
<feature type="region of interest" description="Disordered" evidence="1">
    <location>
        <begin position="531"/>
        <end position="576"/>
    </location>
</feature>
<feature type="region of interest" description="Disordered" evidence="1">
    <location>
        <begin position="1237"/>
        <end position="1258"/>
    </location>
</feature>
<feature type="region of interest" description="Disordered" evidence="1">
    <location>
        <begin position="78"/>
        <end position="130"/>
    </location>
</feature>
<feature type="compositionally biased region" description="Polar residues" evidence="1">
    <location>
        <begin position="1237"/>
        <end position="1246"/>
    </location>
</feature>
<feature type="region of interest" description="Disordered" evidence="1">
    <location>
        <begin position="142"/>
        <end position="477"/>
    </location>
</feature>
<evidence type="ECO:0000313" key="3">
    <source>
        <dbReference type="EMBL" id="KAL2062324.1"/>
    </source>
</evidence>
<sequence>MATLNLACLRGAVILGSLFAVWTILQLRQYNLHIILDGRKAFTLTIRQLVVPDIAPSLPHIDTFHTINRHGDSVAPHNTYALGGKSEEDGYPSLDKHGNNLADGSGQREKGTSTSASKISPRGKPQVPKNDFEAKKNMFESNSAGAKNAGDSGTFTQGKPARGTVSNLKGQFEGGISKPSVPEPNPARMRPGSDAYAQPGNAELPKPGLPAEETVSNLKGQFEGGNSDLSVPKPDPARMRPGSDAQPLPGNAELPKPGLPAEGTVSNLKGQFEGSSTSSSKPSIPEPNPGTDAHTRPGNAELPKPGTVSGLRNKFENPTVGDSSSGAPTDPVLQDVSIADQLREFSAVDANGNPVNPIGQPQGEPGRVSDLRNKFENPAVGESTSGAPSDPVLQDVSIADQLKEFSSVDVNGNPVDPAGSPQSGSPAPKQGHHDKINSWERLKGKEAKNRPEATYDLVDPALNPRPPFEPIPQDAGLDIDSAVKNGMEAVRKQNPEIKKMDKEINDLVKNMQKNAAAVKDGDAQIAKIKETQARRDAEEKEMMQQKSNLDGKRKRLADERAKLAKQNSRRQEERTLEAKDELLRAYQDFAKSLENMASTVSDMKAWTKTTESMLEQYASDVADWKALEQAINTERAKRREASKAKKAKGKGKAPPEVPPIVQSAKIENGQIVSIKTNVPPADIVLPDPLAGGMITADNPMRMALDDIRIKGKLTQETADKLVSSAWGISPEAEQYLRDNNIPYDNMALAKSAIATFAATVHLLPATAFVSAPEALELAALAGSPEIFAATGISLAAPEIASTAVAALPAINAAAGVPASAAGALTEEGVKQAVVAAQVVSIGGKGTLVTSSKKSLALLAIGAAGAAGLGTGLGLMVAGLFARKRAKDDVKNAVSTVHTTVSKVKSETTVEHITKVVAAMTTKSKDPKPTPTKISKTTSENSIKPSQTKTSRSFTMKSTSLSLSKPTGVSKTTTIPSSPVIAIPRETGKGPIILPPVIVPLPPHSTNTTNSTTISDNGTQPIVVPPVVGPVLPPQITTNGTNSTITLDNSTVPVVLPPLLEPASPPHTIVNGTNSTTTVDISTSPMVLPHGPKVNDTESIEPGDNSSRPVVLPPVIMPIVPPHVLTNTTDSAPIVDSSTHVSDPRPGLTLNVTQPDVSYPTLELDSTRPVLLPASPTFDTTKSSGQATNGIHPIIQPLCTPGNSTELTAICRNVTGEVTLASLRISAMKTLALTQTRGTKSIQTKSPKPSRKATYGNIPAIPGLITTTGSWNRTKSATTSKLGQHPTGVAILTTFETLVKPTASGTPT</sequence>
<keyword evidence="2" id="KW-0812">Transmembrane</keyword>
<feature type="region of interest" description="Disordered" evidence="1">
    <location>
        <begin position="1082"/>
        <end position="1108"/>
    </location>
</feature>
<protein>
    <submittedName>
        <fullName evidence="3">Uncharacterized protein</fullName>
    </submittedName>
</protein>
<keyword evidence="2" id="KW-0472">Membrane</keyword>